<evidence type="ECO:0000313" key="1">
    <source>
        <dbReference type="EMBL" id="GFD59434.1"/>
    </source>
</evidence>
<protein>
    <submittedName>
        <fullName evidence="1">Clathrin heavy chain 1</fullName>
    </submittedName>
</protein>
<gene>
    <name evidence="1" type="ORF">Tci_931403</name>
</gene>
<dbReference type="Gene3D" id="1.25.40.730">
    <property type="match status" value="1"/>
</dbReference>
<accession>A0A699XTY0</accession>
<organism evidence="1">
    <name type="scientific">Tanacetum cinerariifolium</name>
    <name type="common">Dalmatian daisy</name>
    <name type="synonym">Chrysanthemum cinerariifolium</name>
    <dbReference type="NCBI Taxonomy" id="118510"/>
    <lineage>
        <taxon>Eukaryota</taxon>
        <taxon>Viridiplantae</taxon>
        <taxon>Streptophyta</taxon>
        <taxon>Embryophyta</taxon>
        <taxon>Tracheophyta</taxon>
        <taxon>Spermatophyta</taxon>
        <taxon>Magnoliopsida</taxon>
        <taxon>eudicotyledons</taxon>
        <taxon>Gunneridae</taxon>
        <taxon>Pentapetalae</taxon>
        <taxon>asterids</taxon>
        <taxon>campanulids</taxon>
        <taxon>Asterales</taxon>
        <taxon>Asteraceae</taxon>
        <taxon>Asteroideae</taxon>
        <taxon>Anthemideae</taxon>
        <taxon>Anthemidinae</taxon>
        <taxon>Tanacetum</taxon>
    </lineage>
</organism>
<dbReference type="AlphaFoldDB" id="A0A699XTY0"/>
<sequence>MYEESLGLSKADRLWRDALETAAASKDIAVAEELAGYFVSIGNKDAFTAILYVCFELVRPDFVEEMVSASWSY</sequence>
<name>A0A699XTY0_TANCI</name>
<reference evidence="1" key="1">
    <citation type="journal article" date="2019" name="Sci. Rep.">
        <title>Draft genome of Tanacetum cinerariifolium, the natural source of mosquito coil.</title>
        <authorList>
            <person name="Yamashiro T."/>
            <person name="Shiraishi A."/>
            <person name="Satake H."/>
            <person name="Nakayama K."/>
        </authorList>
    </citation>
    <scope>NUCLEOTIDE SEQUENCE</scope>
</reference>
<dbReference type="EMBL" id="BKCJ011864950">
    <property type="protein sequence ID" value="GFD59434.1"/>
    <property type="molecule type" value="Genomic_DNA"/>
</dbReference>
<comment type="caution">
    <text evidence="1">The sequence shown here is derived from an EMBL/GenBank/DDBJ whole genome shotgun (WGS) entry which is preliminary data.</text>
</comment>
<proteinExistence type="predicted"/>